<keyword evidence="3 4" id="KW-0804">Transcription</keyword>
<dbReference type="Gene3D" id="3.30.70.940">
    <property type="entry name" value="NusG, N-terminal domain"/>
    <property type="match status" value="1"/>
</dbReference>
<dbReference type="SMART" id="SM00738">
    <property type="entry name" value="NGN"/>
    <property type="match status" value="1"/>
</dbReference>
<evidence type="ECO:0000313" key="7">
    <source>
        <dbReference type="Proteomes" id="UP000008555"/>
    </source>
</evidence>
<dbReference type="InterPro" id="IPR036735">
    <property type="entry name" value="NGN_dom_sf"/>
</dbReference>
<sequence>MSTDSDWYLIYTKPRQERIAEENLERQGYRIYLPFIQVNRRRSGCYQLITEPLFPRYLFILLNIDKDNWGPIRSTRGVSALVRFGGIPAKVPPDFVQFLKNNETSAGVPPKVSLFQKGQRVQIIDGVMAGYEGVFEMHSGAKRVTLLLDMVGKVTRVEVPLDSVTGT</sequence>
<evidence type="ECO:0000256" key="3">
    <source>
        <dbReference type="ARBA" id="ARBA00023163"/>
    </source>
</evidence>
<dbReference type="EMBL" id="CP000733">
    <property type="protein sequence ID" value="ABS76659.1"/>
    <property type="molecule type" value="Genomic_DNA"/>
</dbReference>
<dbReference type="InterPro" id="IPR006645">
    <property type="entry name" value="NGN-like_dom"/>
</dbReference>
<dbReference type="SUPFAM" id="SSF82679">
    <property type="entry name" value="N-utilization substance G protein NusG, N-terminal domain"/>
    <property type="match status" value="1"/>
</dbReference>
<dbReference type="RefSeq" id="WP_005768892.1">
    <property type="nucleotide sequence ID" value="NC_009727.1"/>
</dbReference>
<organism evidence="6 7">
    <name type="scientific">Coxiella burnetii (strain Dugway 5J108-111)</name>
    <dbReference type="NCBI Taxonomy" id="434922"/>
    <lineage>
        <taxon>Bacteria</taxon>
        <taxon>Pseudomonadati</taxon>
        <taxon>Pseudomonadota</taxon>
        <taxon>Gammaproteobacteria</taxon>
        <taxon>Legionellales</taxon>
        <taxon>Coxiellaceae</taxon>
        <taxon>Coxiella</taxon>
    </lineage>
</organism>
<dbReference type="NCBIfam" id="TIGR01955">
    <property type="entry name" value="RfaH"/>
    <property type="match status" value="1"/>
</dbReference>
<keyword evidence="2 4" id="KW-0805">Transcription regulation</keyword>
<evidence type="ECO:0000256" key="1">
    <source>
        <dbReference type="ARBA" id="ARBA00022814"/>
    </source>
</evidence>
<dbReference type="PANTHER" id="PTHR30265">
    <property type="entry name" value="RHO-INTERACTING TRANSCRIPTION TERMINATION FACTOR NUSG"/>
    <property type="match status" value="1"/>
</dbReference>
<dbReference type="GO" id="GO:0001073">
    <property type="term" value="F:transcription antitermination factor activity, DNA binding"/>
    <property type="evidence" value="ECO:0007669"/>
    <property type="project" value="UniProtKB-UniRule"/>
</dbReference>
<dbReference type="GO" id="GO:0005829">
    <property type="term" value="C:cytosol"/>
    <property type="evidence" value="ECO:0007669"/>
    <property type="project" value="TreeGrafter"/>
</dbReference>
<dbReference type="HAMAP" id="MF_00951">
    <property type="entry name" value="RfaH"/>
    <property type="match status" value="1"/>
</dbReference>
<keyword evidence="4" id="KW-0238">DNA-binding</keyword>
<dbReference type="KEGG" id="cbd:CBUD_0891"/>
<feature type="domain" description="NusG-like N-terminal" evidence="5">
    <location>
        <begin position="4"/>
        <end position="103"/>
    </location>
</feature>
<evidence type="ECO:0000313" key="6">
    <source>
        <dbReference type="EMBL" id="ABS76659.1"/>
    </source>
</evidence>
<gene>
    <name evidence="4 6" type="primary">rfaH</name>
    <name evidence="6" type="ordered locus">CBUD_0891</name>
</gene>
<dbReference type="InterPro" id="IPR043425">
    <property type="entry name" value="NusG-like"/>
</dbReference>
<dbReference type="Proteomes" id="UP000008555">
    <property type="component" value="Chromosome"/>
</dbReference>
<evidence type="ECO:0000259" key="5">
    <source>
        <dbReference type="SMART" id="SM00738"/>
    </source>
</evidence>
<dbReference type="GO" id="GO:0006354">
    <property type="term" value="P:DNA-templated transcription elongation"/>
    <property type="evidence" value="ECO:0007669"/>
    <property type="project" value="InterPro"/>
</dbReference>
<comment type="subunit">
    <text evidence="4">Interacts with both the nontemplate DNA and the RNA polymerase (RNAP).</text>
</comment>
<dbReference type="HOGENOM" id="CLU_067287_5_0_6"/>
<dbReference type="PANTHER" id="PTHR30265:SF7">
    <property type="entry name" value="TRANSCRIPTION ANTITERMINATION PROTEIN RFAH"/>
    <property type="match status" value="1"/>
</dbReference>
<evidence type="ECO:0000256" key="2">
    <source>
        <dbReference type="ARBA" id="ARBA00023015"/>
    </source>
</evidence>
<dbReference type="InterPro" id="IPR008991">
    <property type="entry name" value="Translation_prot_SH3-like_sf"/>
</dbReference>
<dbReference type="AlphaFoldDB" id="A9KFI0"/>
<dbReference type="GO" id="GO:0003677">
    <property type="term" value="F:DNA binding"/>
    <property type="evidence" value="ECO:0007669"/>
    <property type="project" value="UniProtKB-UniRule"/>
</dbReference>
<dbReference type="Pfam" id="PF02357">
    <property type="entry name" value="NusG"/>
    <property type="match status" value="1"/>
</dbReference>
<proteinExistence type="inferred from homology"/>
<dbReference type="CDD" id="cd09892">
    <property type="entry name" value="NGN_SP_RfaH"/>
    <property type="match status" value="1"/>
</dbReference>
<name>A9KFI0_COXBN</name>
<comment type="function">
    <text evidence="4">Enhances distal genes transcription elongation in a specialized subset of operons that encode extracytoplasmic components.</text>
</comment>
<keyword evidence="1 4" id="KW-0889">Transcription antitermination</keyword>
<protein>
    <recommendedName>
        <fullName evidence="4">Transcription antitermination protein RfaH</fullName>
    </recommendedName>
</protein>
<dbReference type="SUPFAM" id="SSF50104">
    <property type="entry name" value="Translation proteins SH3-like domain"/>
    <property type="match status" value="1"/>
</dbReference>
<reference evidence="6 7" key="1">
    <citation type="journal article" date="2009" name="Infect. Immun.">
        <title>Comparative genomics reveal extensive transposon-mediated genomic plasticity and diversity among potential effector proteins within the genus Coxiella.</title>
        <authorList>
            <person name="Beare P.A."/>
            <person name="Unsworth N."/>
            <person name="Andoh M."/>
            <person name="Voth D.E."/>
            <person name="Omsland A."/>
            <person name="Gilk S.D."/>
            <person name="Williams K.P."/>
            <person name="Sobral B.W."/>
            <person name="Kupko J.J.III."/>
            <person name="Porcella S.F."/>
            <person name="Samuel J.E."/>
            <person name="Heinzen R.A."/>
        </authorList>
    </citation>
    <scope>NUCLEOTIDE SEQUENCE [LARGE SCALE GENOMIC DNA]</scope>
    <source>
        <strain evidence="6 7">Dugway 5J108-111</strain>
    </source>
</reference>
<accession>A9KFI0</accession>
<comment type="similarity">
    <text evidence="4">Belongs to the RfaH family.</text>
</comment>
<evidence type="ECO:0000256" key="4">
    <source>
        <dbReference type="HAMAP-Rule" id="MF_00951"/>
    </source>
</evidence>
<dbReference type="InterPro" id="IPR010215">
    <property type="entry name" value="Transcription_antiterm_RfaH"/>
</dbReference>